<dbReference type="Proteomes" id="UP000823821">
    <property type="component" value="Unassembled WGS sequence"/>
</dbReference>
<accession>A0A9D2KS25</accession>
<evidence type="ECO:0000313" key="2">
    <source>
        <dbReference type="Proteomes" id="UP000823821"/>
    </source>
</evidence>
<sequence>MKAIAGASATLSGRTAGIVFPDMPAGNPLANDTLLLFMRAEKHSLKIEAFTTLFILSAFFPECLDNDCHEQ</sequence>
<gene>
    <name evidence="1" type="ORF">H9784_07990</name>
</gene>
<organism evidence="1 2">
    <name type="scientific">Candidatus Desulfovibrio intestinavium</name>
    <dbReference type="NCBI Taxonomy" id="2838534"/>
    <lineage>
        <taxon>Bacteria</taxon>
        <taxon>Pseudomonadati</taxon>
        <taxon>Thermodesulfobacteriota</taxon>
        <taxon>Desulfovibrionia</taxon>
        <taxon>Desulfovibrionales</taxon>
        <taxon>Desulfovibrionaceae</taxon>
        <taxon>Desulfovibrio</taxon>
    </lineage>
</organism>
<evidence type="ECO:0000313" key="1">
    <source>
        <dbReference type="EMBL" id="HJA79485.1"/>
    </source>
</evidence>
<name>A0A9D2KS25_9BACT</name>
<dbReference type="AlphaFoldDB" id="A0A9D2KS25"/>
<proteinExistence type="predicted"/>
<dbReference type="EMBL" id="DWZD01000045">
    <property type="protein sequence ID" value="HJA79485.1"/>
    <property type="molecule type" value="Genomic_DNA"/>
</dbReference>
<reference evidence="1" key="2">
    <citation type="submission" date="2021-04" db="EMBL/GenBank/DDBJ databases">
        <authorList>
            <person name="Gilroy R."/>
        </authorList>
    </citation>
    <scope>NUCLEOTIDE SEQUENCE</scope>
    <source>
        <strain evidence="1">5032</strain>
    </source>
</reference>
<comment type="caution">
    <text evidence="1">The sequence shown here is derived from an EMBL/GenBank/DDBJ whole genome shotgun (WGS) entry which is preliminary data.</text>
</comment>
<reference evidence="1" key="1">
    <citation type="journal article" date="2021" name="PeerJ">
        <title>Extensive microbial diversity within the chicken gut microbiome revealed by metagenomics and culture.</title>
        <authorList>
            <person name="Gilroy R."/>
            <person name="Ravi A."/>
            <person name="Getino M."/>
            <person name="Pursley I."/>
            <person name="Horton D.L."/>
            <person name="Alikhan N.F."/>
            <person name="Baker D."/>
            <person name="Gharbi K."/>
            <person name="Hall N."/>
            <person name="Watson M."/>
            <person name="Adriaenssens E.M."/>
            <person name="Foster-Nyarko E."/>
            <person name="Jarju S."/>
            <person name="Secka A."/>
            <person name="Antonio M."/>
            <person name="Oren A."/>
            <person name="Chaudhuri R.R."/>
            <person name="La Ragione R."/>
            <person name="Hildebrand F."/>
            <person name="Pallen M.J."/>
        </authorList>
    </citation>
    <scope>NUCLEOTIDE SEQUENCE</scope>
    <source>
        <strain evidence="1">5032</strain>
    </source>
</reference>
<protein>
    <submittedName>
        <fullName evidence="1">Uncharacterized protein</fullName>
    </submittedName>
</protein>